<evidence type="ECO:0000256" key="1">
    <source>
        <dbReference type="ARBA" id="ARBA00004123"/>
    </source>
</evidence>
<dbReference type="FunCoup" id="Q6CLK1">
    <property type="interactions" value="68"/>
</dbReference>
<dbReference type="GO" id="GO:0000981">
    <property type="term" value="F:DNA-binding transcription factor activity, RNA polymerase II-specific"/>
    <property type="evidence" value="ECO:0007669"/>
    <property type="project" value="InterPro"/>
</dbReference>
<dbReference type="InterPro" id="IPR036864">
    <property type="entry name" value="Zn2-C6_fun-type_DNA-bd_sf"/>
</dbReference>
<dbReference type="GO" id="GO:0005634">
    <property type="term" value="C:nucleus"/>
    <property type="evidence" value="ECO:0007669"/>
    <property type="project" value="UniProtKB-SubCell"/>
</dbReference>
<feature type="domain" description="Zn(2)-C6 fungal-type" evidence="9">
    <location>
        <begin position="40"/>
        <end position="69"/>
    </location>
</feature>
<evidence type="ECO:0000256" key="2">
    <source>
        <dbReference type="ARBA" id="ARBA00022723"/>
    </source>
</evidence>
<gene>
    <name evidence="10" type="ORF">KLLA0_F02387g</name>
</gene>
<keyword evidence="3" id="KW-0862">Zinc</keyword>
<dbReference type="PANTHER" id="PTHR31313">
    <property type="entry name" value="TY1 ENHANCER ACTIVATOR"/>
    <property type="match status" value="1"/>
</dbReference>
<dbReference type="Proteomes" id="UP000000598">
    <property type="component" value="Chromosome F"/>
</dbReference>
<dbReference type="CDD" id="cd12148">
    <property type="entry name" value="fungal_TF_MHR"/>
    <property type="match status" value="1"/>
</dbReference>
<dbReference type="InterPro" id="IPR001138">
    <property type="entry name" value="Zn2Cys6_DnaBD"/>
</dbReference>
<dbReference type="Pfam" id="PF00172">
    <property type="entry name" value="Zn_clus"/>
    <property type="match status" value="1"/>
</dbReference>
<dbReference type="PROSITE" id="PS00463">
    <property type="entry name" value="ZN2_CY6_FUNGAL_1"/>
    <property type="match status" value="1"/>
</dbReference>
<evidence type="ECO:0000256" key="7">
    <source>
        <dbReference type="ARBA" id="ARBA00023242"/>
    </source>
</evidence>
<dbReference type="InterPro" id="IPR051615">
    <property type="entry name" value="Transcr_Regulatory_Elem"/>
</dbReference>
<evidence type="ECO:0000259" key="9">
    <source>
        <dbReference type="PROSITE" id="PS50048"/>
    </source>
</evidence>
<feature type="region of interest" description="Disordered" evidence="8">
    <location>
        <begin position="1"/>
        <end position="36"/>
    </location>
</feature>
<name>Q6CLK1_KLULA</name>
<organism evidence="10 11">
    <name type="scientific">Kluyveromyces lactis (strain ATCC 8585 / CBS 2359 / DSM 70799 / NBRC 1267 / NRRL Y-1140 / WM37)</name>
    <name type="common">Yeast</name>
    <name type="synonym">Candida sphaerica</name>
    <dbReference type="NCBI Taxonomy" id="284590"/>
    <lineage>
        <taxon>Eukaryota</taxon>
        <taxon>Fungi</taxon>
        <taxon>Dikarya</taxon>
        <taxon>Ascomycota</taxon>
        <taxon>Saccharomycotina</taxon>
        <taxon>Saccharomycetes</taxon>
        <taxon>Saccharomycetales</taxon>
        <taxon>Saccharomycetaceae</taxon>
        <taxon>Kluyveromyces</taxon>
    </lineage>
</organism>
<dbReference type="CDD" id="cd00067">
    <property type="entry name" value="GAL4"/>
    <property type="match status" value="1"/>
</dbReference>
<feature type="region of interest" description="Disordered" evidence="8">
    <location>
        <begin position="160"/>
        <end position="194"/>
    </location>
</feature>
<dbReference type="Pfam" id="PF04082">
    <property type="entry name" value="Fungal_trans"/>
    <property type="match status" value="1"/>
</dbReference>
<evidence type="ECO:0000256" key="6">
    <source>
        <dbReference type="ARBA" id="ARBA00023163"/>
    </source>
</evidence>
<dbReference type="GO" id="GO:0008270">
    <property type="term" value="F:zinc ion binding"/>
    <property type="evidence" value="ECO:0007669"/>
    <property type="project" value="InterPro"/>
</dbReference>
<sequence length="727" mass="83541">MVNFEKHTSHQQHKNETSQHETKLQMDSEASSEPPAKRLACANCRRRRKKCDLEYPCGRCQELGLGCNINKVDLRKKRYNLTYVKNLEDHVAEMELRLRQYAKLADEILPEDATDIKRLMVDEVLNGLSPMPSTGSPITAAKPNTPVLIKSLPSNVDSSCNVPSDGYVDDNENTVGNNRPPSAQSNDSSLSNSSVHHDVLRNKKFVKGSIYPEGPTSYKKRKRDTTSIFSQPTQRIGDLKSTVIVRNQIDPNDGRLNSDPAIIQSLSNFYKWLYPGNFIFVHRESFLYGFFNHTDETYDNSQHCSEELIYAVAAIGSRLSKDLHHLSEKYYQIAKTRLLKIVFEEQSIAKITTVQALLCLAFYELGNGENQLAWYFSGLAIRVGYDMGFQLDPKVWITDDSINENQDLSDSELEIRSRIYWGCYIADHFICLILGRAPSLTVSNSTVPESDELPEIEGTEDFRYESQTVLQVSQPLKNLMILSRIIQIFTSKIFIEPNTTSRRIEYLKKFNLKVSNWRQSLPEFLKWSKSLVQSVDMSTDPTISYFWYHYYIVLITFNKPFMEDCEESKTVILEILGDLKTLLSNLKLKFGNGLRQATLYHLYTCLLSISCFQKLKSMGSDSVIDSVFPNLSLELNWFKSVFHDLSNMYDLPNKIEEEDLELEQQQQENSAHQTHLNPHQGYQGYQGFQGFHQMNNIHDFSLSDEIDDLIKQVFGFDTWNINPSYQV</sequence>
<keyword evidence="5" id="KW-0238">DNA-binding</keyword>
<keyword evidence="6" id="KW-0804">Transcription</keyword>
<feature type="compositionally biased region" description="Basic and acidic residues" evidence="8">
    <location>
        <begin position="1"/>
        <end position="26"/>
    </location>
</feature>
<proteinExistence type="predicted"/>
<dbReference type="SUPFAM" id="SSF57701">
    <property type="entry name" value="Zn2/Cys6 DNA-binding domain"/>
    <property type="match status" value="1"/>
</dbReference>
<keyword evidence="11" id="KW-1185">Reference proteome</keyword>
<dbReference type="InParanoid" id="Q6CLK1"/>
<dbReference type="SMART" id="SM00066">
    <property type="entry name" value="GAL4"/>
    <property type="match status" value="1"/>
</dbReference>
<feature type="compositionally biased region" description="Polar residues" evidence="8">
    <location>
        <begin position="173"/>
        <end position="184"/>
    </location>
</feature>
<comment type="subcellular location">
    <subcellularLocation>
        <location evidence="1">Nucleus</location>
    </subcellularLocation>
</comment>
<dbReference type="KEGG" id="kla:KLLA0_F02387g"/>
<reference evidence="10 11" key="1">
    <citation type="journal article" date="2004" name="Nature">
        <title>Genome evolution in yeasts.</title>
        <authorList>
            <consortium name="Genolevures"/>
            <person name="Dujon B."/>
            <person name="Sherman D."/>
            <person name="Fischer G."/>
            <person name="Durrens P."/>
            <person name="Casaregola S."/>
            <person name="Lafontaine I."/>
            <person name="de Montigny J."/>
            <person name="Marck C."/>
            <person name="Neuveglise C."/>
            <person name="Talla E."/>
            <person name="Goffard N."/>
            <person name="Frangeul L."/>
            <person name="Aigle M."/>
            <person name="Anthouard V."/>
            <person name="Babour A."/>
            <person name="Barbe V."/>
            <person name="Barnay S."/>
            <person name="Blanchin S."/>
            <person name="Beckerich J.M."/>
            <person name="Beyne E."/>
            <person name="Bleykasten C."/>
            <person name="Boisrame A."/>
            <person name="Boyer J."/>
            <person name="Cattolico L."/>
            <person name="Confanioleri F."/>
            <person name="de Daruvar A."/>
            <person name="Despons L."/>
            <person name="Fabre E."/>
            <person name="Fairhead C."/>
            <person name="Ferry-Dumazet H."/>
            <person name="Groppi A."/>
            <person name="Hantraye F."/>
            <person name="Hennequin C."/>
            <person name="Jauniaux N."/>
            <person name="Joyet P."/>
            <person name="Kachouri R."/>
            <person name="Kerrest A."/>
            <person name="Koszul R."/>
            <person name="Lemaire M."/>
            <person name="Lesur I."/>
            <person name="Ma L."/>
            <person name="Muller H."/>
            <person name="Nicaud J.M."/>
            <person name="Nikolski M."/>
            <person name="Oztas S."/>
            <person name="Ozier-Kalogeropoulos O."/>
            <person name="Pellenz S."/>
            <person name="Potier S."/>
            <person name="Richard G.F."/>
            <person name="Straub M.L."/>
            <person name="Suleau A."/>
            <person name="Swennene D."/>
            <person name="Tekaia F."/>
            <person name="Wesolowski-Louvel M."/>
            <person name="Westhof E."/>
            <person name="Wirth B."/>
            <person name="Zeniou-Meyer M."/>
            <person name="Zivanovic I."/>
            <person name="Bolotin-Fukuhara M."/>
            <person name="Thierry A."/>
            <person name="Bouchier C."/>
            <person name="Caudron B."/>
            <person name="Scarpelli C."/>
            <person name="Gaillardin C."/>
            <person name="Weissenbach J."/>
            <person name="Wincker P."/>
            <person name="Souciet J.L."/>
        </authorList>
    </citation>
    <scope>NUCLEOTIDE SEQUENCE [LARGE SCALE GENOMIC DNA]</scope>
    <source>
        <strain evidence="11">ATCC 8585 / CBS 2359 / DSM 70799 / NBRC 1267 / NRRL Y-1140 / WM37</strain>
    </source>
</reference>
<protein>
    <submittedName>
        <fullName evidence="10">KLLA0F02387p</fullName>
    </submittedName>
</protein>
<dbReference type="PANTHER" id="PTHR31313:SF81">
    <property type="entry name" value="TY1 ENHANCER ACTIVATOR"/>
    <property type="match status" value="1"/>
</dbReference>
<dbReference type="InterPro" id="IPR007219">
    <property type="entry name" value="XnlR_reg_dom"/>
</dbReference>
<keyword evidence="7" id="KW-0539">Nucleus</keyword>
<dbReference type="PaxDb" id="284590-Q6CLK1"/>
<dbReference type="GO" id="GO:0006351">
    <property type="term" value="P:DNA-templated transcription"/>
    <property type="evidence" value="ECO:0007669"/>
    <property type="project" value="InterPro"/>
</dbReference>
<dbReference type="HOGENOM" id="CLU_015811_0_0_1"/>
<evidence type="ECO:0000256" key="8">
    <source>
        <dbReference type="SAM" id="MobiDB-lite"/>
    </source>
</evidence>
<dbReference type="GO" id="GO:0003677">
    <property type="term" value="F:DNA binding"/>
    <property type="evidence" value="ECO:0007669"/>
    <property type="project" value="UniProtKB-KW"/>
</dbReference>
<evidence type="ECO:0000256" key="3">
    <source>
        <dbReference type="ARBA" id="ARBA00022833"/>
    </source>
</evidence>
<dbReference type="OMA" id="PFMEDCE"/>
<evidence type="ECO:0000256" key="5">
    <source>
        <dbReference type="ARBA" id="ARBA00023125"/>
    </source>
</evidence>
<dbReference type="PROSITE" id="PS50048">
    <property type="entry name" value="ZN2_CY6_FUNGAL_2"/>
    <property type="match status" value="1"/>
</dbReference>
<dbReference type="AlphaFoldDB" id="Q6CLK1"/>
<accession>Q6CLK1</accession>
<evidence type="ECO:0000256" key="4">
    <source>
        <dbReference type="ARBA" id="ARBA00023015"/>
    </source>
</evidence>
<dbReference type="eggNOG" id="ENOG502QU3W">
    <property type="taxonomic scope" value="Eukaryota"/>
</dbReference>
<dbReference type="EMBL" id="CR382126">
    <property type="protein sequence ID" value="CAG97895.1"/>
    <property type="molecule type" value="Genomic_DNA"/>
</dbReference>
<keyword evidence="2" id="KW-0479">Metal-binding</keyword>
<feature type="compositionally biased region" description="Low complexity" evidence="8">
    <location>
        <begin position="185"/>
        <end position="194"/>
    </location>
</feature>
<dbReference type="SMART" id="SM00906">
    <property type="entry name" value="Fungal_trans"/>
    <property type="match status" value="1"/>
</dbReference>
<evidence type="ECO:0000313" key="10">
    <source>
        <dbReference type="EMBL" id="CAG97895.1"/>
    </source>
</evidence>
<evidence type="ECO:0000313" key="11">
    <source>
        <dbReference type="Proteomes" id="UP000000598"/>
    </source>
</evidence>
<dbReference type="Gene3D" id="4.10.240.10">
    <property type="entry name" value="Zn(2)-C6 fungal-type DNA-binding domain"/>
    <property type="match status" value="1"/>
</dbReference>
<keyword evidence="4" id="KW-0805">Transcription regulation</keyword>